<protein>
    <submittedName>
        <fullName evidence="3">Phosphoenolpyruvate synthase</fullName>
    </submittedName>
</protein>
<dbReference type="SUPFAM" id="SSF52009">
    <property type="entry name" value="Phosphohistidine domain"/>
    <property type="match status" value="1"/>
</dbReference>
<dbReference type="Proteomes" id="UP000008190">
    <property type="component" value="Chromosome"/>
</dbReference>
<gene>
    <name evidence="3" type="ordered locus">NOCYR_1424</name>
</gene>
<reference evidence="3 4" key="1">
    <citation type="journal article" date="2012" name="J. Bacteriol.">
        <title>Genome sequence of the human- and animal-pathogenic strain Nocardia cyriacigeorgica GUH-2.</title>
        <authorList>
            <person name="Zoropogui A."/>
            <person name="Pujic P."/>
            <person name="Normand P."/>
            <person name="Barbe V."/>
            <person name="Beaman B."/>
            <person name="Beaman L."/>
            <person name="Boiron P."/>
            <person name="Colinon C."/>
            <person name="Deredjian A."/>
            <person name="Graindorge A."/>
            <person name="Mangenot S."/>
            <person name="Nazaret S."/>
            <person name="Neto M."/>
            <person name="Petit S."/>
            <person name="Roche D."/>
            <person name="Vallenet D."/>
            <person name="Rodriguez-Nava V."/>
            <person name="Richard Y."/>
            <person name="Cournoyer B."/>
            <person name="Blaha D."/>
        </authorList>
    </citation>
    <scope>NUCLEOTIDE SEQUENCE [LARGE SCALE GENOMIC DNA]</scope>
    <source>
        <strain evidence="3 4">GUH-2</strain>
    </source>
</reference>
<keyword evidence="4" id="KW-1185">Reference proteome</keyword>
<dbReference type="InterPro" id="IPR013815">
    <property type="entry name" value="ATP_grasp_subdomain_1"/>
</dbReference>
<name>H6R6Q7_NOCCG</name>
<dbReference type="PANTHER" id="PTHR43615:SF1">
    <property type="entry name" value="PPDK_N DOMAIN-CONTAINING PROTEIN"/>
    <property type="match status" value="1"/>
</dbReference>
<dbReference type="KEGG" id="ncy:NOCYR_1424"/>
<dbReference type="SUPFAM" id="SSF56059">
    <property type="entry name" value="Glutathione synthetase ATP-binding domain-like"/>
    <property type="match status" value="1"/>
</dbReference>
<dbReference type="HOGENOM" id="CLU_005950_0_0_11"/>
<proteinExistence type="predicted"/>
<dbReference type="EMBL" id="FO082843">
    <property type="protein sequence ID" value="CCF62220.1"/>
    <property type="molecule type" value="Genomic_DNA"/>
</dbReference>
<organism evidence="3 4">
    <name type="scientific">Nocardia cyriacigeorgica (strain GUH-2)</name>
    <dbReference type="NCBI Taxonomy" id="1127134"/>
    <lineage>
        <taxon>Bacteria</taxon>
        <taxon>Bacillati</taxon>
        <taxon>Actinomycetota</taxon>
        <taxon>Actinomycetes</taxon>
        <taxon>Mycobacteriales</taxon>
        <taxon>Nocardiaceae</taxon>
        <taxon>Nocardia</taxon>
    </lineage>
</organism>
<dbReference type="InterPro" id="IPR036637">
    <property type="entry name" value="Phosphohistidine_dom_sf"/>
</dbReference>
<keyword evidence="3" id="KW-0670">Pyruvate</keyword>
<dbReference type="RefSeq" id="WP_014349687.1">
    <property type="nucleotide sequence ID" value="NC_016887.1"/>
</dbReference>
<feature type="domain" description="PEP-utilising enzyme mobile" evidence="1">
    <location>
        <begin position="830"/>
        <end position="898"/>
    </location>
</feature>
<dbReference type="InterPro" id="IPR008279">
    <property type="entry name" value="PEP-util_enz_mobile_dom"/>
</dbReference>
<dbReference type="InterPro" id="IPR002192">
    <property type="entry name" value="PPDK_AMP/ATP-bd"/>
</dbReference>
<dbReference type="Pfam" id="PF00391">
    <property type="entry name" value="PEP-utilizers"/>
    <property type="match status" value="1"/>
</dbReference>
<dbReference type="PANTHER" id="PTHR43615">
    <property type="entry name" value="PHOSPHOENOLPYRUVATE SYNTHASE-RELATED"/>
    <property type="match status" value="1"/>
</dbReference>
<dbReference type="STRING" id="1127134.NOCYR_1424"/>
<sequence length="911" mass="98091">MQLLGPWTDSTAISASAGGKARGLHLLHNSGFAVPEWTVLGTDVFDAFAAGADLNEQIAQFAAADTPEAAAAAGAAVRSAIETAELPAEVTALIGEGYRRLGSVPIAVRSSVSAEDGPAHSYAGQFDSYLNVDGEDAVLRQVRACWASAFSQRAIQYAFAHDQPRVAAVAVVLQRLVPARVSGVMFTANPASGAPDELVISAVYGLGEGLVSGAVDADSVVVDRAGAVLETVIGDKDRAFLPDAAGGSVPGEVDAERRVRLALSDAEIAGLAELGRKLEAALGAPQDIEWAIDDDGIWFLQARPITTALAAPADRALAETALIRGAGEDVPDGETRIWDNSNIIESFSGLTSPLTYTTAADIYGRVYRGYAESLQVPPAQLRQTDAWTPVLLGYFHGRVYYNLLHWYRMVGIAPGYPLNRKVLEAALGVDEPLPDDIAKTLRPYTFDSTAARIRSRTITTVTYLRRLFGIDAMVEQFLTEFYRVYDEYEALDYTTLTGEQAYAAYRKVDADLVRRWGPLMVLDAILLTCTGAMFLLTKLFLPKAPEWFLYAVVGPGADVESAEPARALTAMAETVHADPDLTALINSTEPQQIYRQLYANDTYAAFRAEVDAYIDRYGYRSLDELKLETPDLREDPASLFVMLRSALGRVGQAGQQPDRAAEADAYLDAHLTGFRRRIYERLRAKVSRSAAHRERLRFCRTRAFGMVKRMIRVMGRDLAARGVIDEFSDVFYLTVQELRGSYEGADTGDYRALVAARKVQRAKDAGLVAPARFSTVGSTFGRQELASQGWVPVTDTPPATPGTVLAGTPSSSGVVEGGAVVVDEPRDVAGGILIAYRTDPGWVAALPSASALVIERGSPLTHVAIVARELGVPTVVQVKDITKRIRTGMRIRVDGTTGTVTVLSGEESGDA</sequence>
<dbReference type="InterPro" id="IPR051549">
    <property type="entry name" value="PEP_Utilizing_Enz"/>
</dbReference>
<dbReference type="NCBIfam" id="NF004881">
    <property type="entry name" value="PRK06241.2-2"/>
    <property type="match status" value="1"/>
</dbReference>
<dbReference type="Gene3D" id="3.30.470.20">
    <property type="entry name" value="ATP-grasp fold, B domain"/>
    <property type="match status" value="1"/>
</dbReference>
<dbReference type="GO" id="GO:0005524">
    <property type="term" value="F:ATP binding"/>
    <property type="evidence" value="ECO:0007669"/>
    <property type="project" value="InterPro"/>
</dbReference>
<accession>H6R6Q7</accession>
<dbReference type="eggNOG" id="COG3848">
    <property type="taxonomic scope" value="Bacteria"/>
</dbReference>
<dbReference type="Gene3D" id="3.30.1490.20">
    <property type="entry name" value="ATP-grasp fold, A domain"/>
    <property type="match status" value="1"/>
</dbReference>
<feature type="domain" description="Pyruvate phosphate dikinase AMP/ATP-binding" evidence="2">
    <location>
        <begin position="16"/>
        <end position="313"/>
    </location>
</feature>
<dbReference type="eggNOG" id="COG0574">
    <property type="taxonomic scope" value="Bacteria"/>
</dbReference>
<dbReference type="Pfam" id="PF01326">
    <property type="entry name" value="PPDK_N"/>
    <property type="match status" value="1"/>
</dbReference>
<dbReference type="Gene3D" id="3.50.30.10">
    <property type="entry name" value="Phosphohistidine domain"/>
    <property type="match status" value="1"/>
</dbReference>
<dbReference type="GO" id="GO:0016301">
    <property type="term" value="F:kinase activity"/>
    <property type="evidence" value="ECO:0007669"/>
    <property type="project" value="InterPro"/>
</dbReference>
<evidence type="ECO:0000313" key="4">
    <source>
        <dbReference type="Proteomes" id="UP000008190"/>
    </source>
</evidence>
<dbReference type="AlphaFoldDB" id="H6R6Q7"/>
<evidence type="ECO:0000313" key="3">
    <source>
        <dbReference type="EMBL" id="CCF62220.1"/>
    </source>
</evidence>
<evidence type="ECO:0000259" key="1">
    <source>
        <dbReference type="Pfam" id="PF00391"/>
    </source>
</evidence>
<evidence type="ECO:0000259" key="2">
    <source>
        <dbReference type="Pfam" id="PF01326"/>
    </source>
</evidence>